<dbReference type="EMBL" id="FOIS01000001">
    <property type="protein sequence ID" value="SEV82721.1"/>
    <property type="molecule type" value="Genomic_DNA"/>
</dbReference>
<accession>A0A1I0M5T0</accession>
<protein>
    <submittedName>
        <fullName evidence="2">Uncharacterized protein</fullName>
    </submittedName>
</protein>
<dbReference type="AlphaFoldDB" id="A0A1I0M5T0"/>
<proteinExistence type="predicted"/>
<dbReference type="Proteomes" id="UP000183275">
    <property type="component" value="Unassembled WGS sequence"/>
</dbReference>
<evidence type="ECO:0000313" key="3">
    <source>
        <dbReference type="Proteomes" id="UP000183275"/>
    </source>
</evidence>
<organism evidence="2 3">
    <name type="scientific">Natrinema salifodinae</name>
    <dbReference type="NCBI Taxonomy" id="1202768"/>
    <lineage>
        <taxon>Archaea</taxon>
        <taxon>Methanobacteriati</taxon>
        <taxon>Methanobacteriota</taxon>
        <taxon>Stenosarchaea group</taxon>
        <taxon>Halobacteria</taxon>
        <taxon>Halobacteriales</taxon>
        <taxon>Natrialbaceae</taxon>
        <taxon>Natrinema</taxon>
    </lineage>
</organism>
<gene>
    <name evidence="2" type="ORF">SAMN05216285_0399</name>
</gene>
<name>A0A1I0M5T0_9EURY</name>
<reference evidence="3" key="1">
    <citation type="submission" date="2016-10" db="EMBL/GenBank/DDBJ databases">
        <authorList>
            <person name="Varghese N."/>
        </authorList>
    </citation>
    <scope>NUCLEOTIDE SEQUENCE [LARGE SCALE GENOMIC DNA]</scope>
    <source>
        <strain evidence="3">CGMCC 1.12284</strain>
    </source>
</reference>
<keyword evidence="3" id="KW-1185">Reference proteome</keyword>
<dbReference type="RefSeq" id="WP_160290129.1">
    <property type="nucleotide sequence ID" value="NZ_FOIS01000001.1"/>
</dbReference>
<evidence type="ECO:0000256" key="1">
    <source>
        <dbReference type="SAM" id="MobiDB-lite"/>
    </source>
</evidence>
<dbReference type="STRING" id="1202768.SAMN05216285_0399"/>
<evidence type="ECO:0000313" key="2">
    <source>
        <dbReference type="EMBL" id="SEV82721.1"/>
    </source>
</evidence>
<sequence length="49" mass="5219">MHRGVTLAIRDGRDSGPLANPSTDRSGVHYPSHYPTFDGAVATEQVIAP</sequence>
<feature type="region of interest" description="Disordered" evidence="1">
    <location>
        <begin position="1"/>
        <end position="32"/>
    </location>
</feature>